<organism evidence="2 3">
    <name type="scientific">Tianweitania sediminis</name>
    <dbReference type="NCBI Taxonomy" id="1502156"/>
    <lineage>
        <taxon>Bacteria</taxon>
        <taxon>Pseudomonadati</taxon>
        <taxon>Pseudomonadota</taxon>
        <taxon>Alphaproteobacteria</taxon>
        <taxon>Hyphomicrobiales</taxon>
        <taxon>Phyllobacteriaceae</taxon>
        <taxon>Tianweitania</taxon>
    </lineage>
</organism>
<name>A0A8J7UKN1_9HYPH</name>
<dbReference type="Pfam" id="PF19576">
    <property type="entry name" value="Acyltransf_2"/>
    <property type="match status" value="1"/>
</dbReference>
<sequence>MHSDATLPHNSLADLSYAHAVENWLGRKFVELSERLSGRDRYERLYQIWRQEIVPTNDRVFGRMLDLVDIGLSVEGAWPPRPWRDGPLVLIANHPYGIGDGISVLTLAEQLGRPFRVLINSELLRVPEIRPYSLPIDFHETKEAQRSNLAVRREALELIRQGVTIIVFPAGAVATATKPFGPAVDWPWKLFPARLIQDARATVVPIHFAGQNGRLFHLASHLSTTARMSMLVREFTKLSGTTVHARIGTPMEWSELEPIRDRKALTAHLRAAVFALSPNGDPAGSSGGAAVDPFY</sequence>
<dbReference type="GO" id="GO:0016746">
    <property type="term" value="F:acyltransferase activity"/>
    <property type="evidence" value="ECO:0007669"/>
    <property type="project" value="UniProtKB-KW"/>
</dbReference>
<feature type="domain" description="Phospholipid/glycerol acyltransferase" evidence="1">
    <location>
        <begin position="88"/>
        <end position="211"/>
    </location>
</feature>
<dbReference type="CDD" id="cd07986">
    <property type="entry name" value="LPLAT_ACT14924-like"/>
    <property type="match status" value="1"/>
</dbReference>
<evidence type="ECO:0000259" key="1">
    <source>
        <dbReference type="SMART" id="SM00563"/>
    </source>
</evidence>
<comment type="caution">
    <text evidence="2">The sequence shown here is derived from an EMBL/GenBank/DDBJ whole genome shotgun (WGS) entry which is preliminary data.</text>
</comment>
<dbReference type="RefSeq" id="WP_209335881.1">
    <property type="nucleotide sequence ID" value="NZ_JAGIYY010000004.1"/>
</dbReference>
<evidence type="ECO:0000313" key="2">
    <source>
        <dbReference type="EMBL" id="MBP0439859.1"/>
    </source>
</evidence>
<dbReference type="Proteomes" id="UP000666240">
    <property type="component" value="Unassembled WGS sequence"/>
</dbReference>
<dbReference type="SUPFAM" id="SSF69593">
    <property type="entry name" value="Glycerol-3-phosphate (1)-acyltransferase"/>
    <property type="match status" value="1"/>
</dbReference>
<dbReference type="InterPro" id="IPR002123">
    <property type="entry name" value="Plipid/glycerol_acylTrfase"/>
</dbReference>
<dbReference type="EMBL" id="JAGIYY010000004">
    <property type="protein sequence ID" value="MBP0439859.1"/>
    <property type="molecule type" value="Genomic_DNA"/>
</dbReference>
<keyword evidence="2" id="KW-0012">Acyltransferase</keyword>
<evidence type="ECO:0000313" key="3">
    <source>
        <dbReference type="Proteomes" id="UP000666240"/>
    </source>
</evidence>
<gene>
    <name evidence="2" type="ORF">J5Y06_14465</name>
</gene>
<keyword evidence="2" id="KW-0808">Transferase</keyword>
<protein>
    <submittedName>
        <fullName evidence="2">Lysophospholipid acyltransferase family protein</fullName>
    </submittedName>
</protein>
<accession>A0A8J7UKN1</accession>
<proteinExistence type="predicted"/>
<keyword evidence="3" id="KW-1185">Reference proteome</keyword>
<reference evidence="2" key="1">
    <citation type="submission" date="2021-03" db="EMBL/GenBank/DDBJ databases">
        <title>Genome sequencing and assembly of Tianweitania sediminis.</title>
        <authorList>
            <person name="Chhetri G."/>
        </authorList>
    </citation>
    <scope>NUCLEOTIDE SEQUENCE</scope>
    <source>
        <strain evidence="2">Z8</strain>
    </source>
</reference>
<dbReference type="AlphaFoldDB" id="A0A8J7UKN1"/>
<dbReference type="SMART" id="SM00563">
    <property type="entry name" value="PlsC"/>
    <property type="match status" value="1"/>
</dbReference>
<dbReference type="InterPro" id="IPR045746">
    <property type="entry name" value="ACT14924-like_Acyltransf_dom"/>
</dbReference>